<organism evidence="1">
    <name type="scientific">Hungatella hathewayi</name>
    <dbReference type="NCBI Taxonomy" id="154046"/>
    <lineage>
        <taxon>Bacteria</taxon>
        <taxon>Bacillati</taxon>
        <taxon>Bacillota</taxon>
        <taxon>Clostridia</taxon>
        <taxon>Lachnospirales</taxon>
        <taxon>Lachnospiraceae</taxon>
        <taxon>Hungatella</taxon>
    </lineage>
</organism>
<protein>
    <submittedName>
        <fullName evidence="1">Uncharacterized protein</fullName>
    </submittedName>
</protein>
<reference evidence="1" key="1">
    <citation type="submission" date="2019-11" db="EMBL/GenBank/DDBJ databases">
        <authorList>
            <person name="Feng L."/>
        </authorList>
    </citation>
    <scope>NUCLEOTIDE SEQUENCE</scope>
    <source>
        <strain evidence="1">ChathewayiLFYP18</strain>
    </source>
</reference>
<sequence length="58" mass="6928">MARCLKVMAAFIFMFFCDTINNLYHPEQSDYMKMAEVMGRYADLFQRQESAQEPHLKM</sequence>
<dbReference type="EMBL" id="CACRUH010000090">
    <property type="protein sequence ID" value="VYU83276.1"/>
    <property type="molecule type" value="Genomic_DNA"/>
</dbReference>
<gene>
    <name evidence="1" type="ORF">CHLFYP18_04050</name>
</gene>
<evidence type="ECO:0000313" key="1">
    <source>
        <dbReference type="EMBL" id="VYU83276.1"/>
    </source>
</evidence>
<proteinExistence type="predicted"/>
<accession>A0A6N3I1Z7</accession>
<dbReference type="AlphaFoldDB" id="A0A6N3I1Z7"/>
<name>A0A6N3I1Z7_9FIRM</name>